<dbReference type="GO" id="GO:0016020">
    <property type="term" value="C:membrane"/>
    <property type="evidence" value="ECO:0007669"/>
    <property type="project" value="UniProtKB-SubCell"/>
</dbReference>
<accession>A0A1I0EDT9</accession>
<keyword evidence="4 11" id="KW-0812">Transmembrane</keyword>
<evidence type="ECO:0000259" key="12">
    <source>
        <dbReference type="Pfam" id="PF00899"/>
    </source>
</evidence>
<dbReference type="GO" id="GO:0008641">
    <property type="term" value="F:ubiquitin-like modifier activating enzyme activity"/>
    <property type="evidence" value="ECO:0007669"/>
    <property type="project" value="InterPro"/>
</dbReference>
<dbReference type="InterPro" id="IPR000594">
    <property type="entry name" value="ThiF_NAD_FAD-bd"/>
</dbReference>
<dbReference type="FunFam" id="3.40.50.720:FF:000096">
    <property type="entry name" value="tRNA cyclic N6-threonylcarbamoyladenosine(37) synthase TcdA"/>
    <property type="match status" value="1"/>
</dbReference>
<dbReference type="NCBIfam" id="NF011696">
    <property type="entry name" value="PRK15116.1"/>
    <property type="match status" value="1"/>
</dbReference>
<keyword evidence="5" id="KW-0547">Nucleotide-binding</keyword>
<evidence type="ECO:0000256" key="10">
    <source>
        <dbReference type="ARBA" id="ARBA00083375"/>
    </source>
</evidence>
<dbReference type="GO" id="GO:0061504">
    <property type="term" value="P:cyclic threonylcarbamoyladenosine biosynthetic process"/>
    <property type="evidence" value="ECO:0007669"/>
    <property type="project" value="TreeGrafter"/>
</dbReference>
<evidence type="ECO:0000256" key="6">
    <source>
        <dbReference type="ARBA" id="ARBA00022840"/>
    </source>
</evidence>
<dbReference type="PANTHER" id="PTHR43267:SF1">
    <property type="entry name" value="TRNA THREONYLCARBAMOYLADENOSINE DEHYDRATASE"/>
    <property type="match status" value="1"/>
</dbReference>
<dbReference type="InterPro" id="IPR035985">
    <property type="entry name" value="Ubiquitin-activating_enz"/>
</dbReference>
<dbReference type="Proteomes" id="UP000242642">
    <property type="component" value="Unassembled WGS sequence"/>
</dbReference>
<dbReference type="Gene3D" id="3.40.50.720">
    <property type="entry name" value="NAD(P)-binding Rossmann-like Domain"/>
    <property type="match status" value="1"/>
</dbReference>
<reference evidence="14" key="1">
    <citation type="submission" date="2016-10" db="EMBL/GenBank/DDBJ databases">
        <authorList>
            <person name="Varghese N."/>
            <person name="Submissions S."/>
        </authorList>
    </citation>
    <scope>NUCLEOTIDE SEQUENCE [LARGE SCALE GENOMIC DNA]</scope>
    <source>
        <strain evidence="14">DSM 18579</strain>
    </source>
</reference>
<comment type="subcellular location">
    <subcellularLocation>
        <location evidence="1">Membrane</location>
        <topology evidence="1">Single-pass membrane protein</topology>
    </subcellularLocation>
</comment>
<keyword evidence="3" id="KW-0436">Ligase</keyword>
<evidence type="ECO:0000313" key="14">
    <source>
        <dbReference type="Proteomes" id="UP000242642"/>
    </source>
</evidence>
<keyword evidence="14" id="KW-1185">Reference proteome</keyword>
<comment type="similarity">
    <text evidence="2">Belongs to the HesA/MoeB/ThiF family.</text>
</comment>
<dbReference type="STRING" id="1123402.SAMN02583745_02339"/>
<dbReference type="InterPro" id="IPR045886">
    <property type="entry name" value="ThiF/MoeB/HesA"/>
</dbReference>
<evidence type="ECO:0000256" key="8">
    <source>
        <dbReference type="ARBA" id="ARBA00023136"/>
    </source>
</evidence>
<dbReference type="CDD" id="cd00755">
    <property type="entry name" value="YgdL_like"/>
    <property type="match status" value="1"/>
</dbReference>
<evidence type="ECO:0000256" key="9">
    <source>
        <dbReference type="ARBA" id="ARBA00074884"/>
    </source>
</evidence>
<dbReference type="Pfam" id="PF00899">
    <property type="entry name" value="ThiF"/>
    <property type="match status" value="1"/>
</dbReference>
<evidence type="ECO:0000313" key="13">
    <source>
        <dbReference type="EMBL" id="SET43134.1"/>
    </source>
</evidence>
<feature type="domain" description="THIF-type NAD/FAD binding fold" evidence="12">
    <location>
        <begin position="43"/>
        <end position="286"/>
    </location>
</feature>
<keyword evidence="8 11" id="KW-0472">Membrane</keyword>
<evidence type="ECO:0000256" key="1">
    <source>
        <dbReference type="ARBA" id="ARBA00004167"/>
    </source>
</evidence>
<proteinExistence type="inferred from homology"/>
<evidence type="ECO:0000256" key="2">
    <source>
        <dbReference type="ARBA" id="ARBA00009919"/>
    </source>
</evidence>
<dbReference type="AlphaFoldDB" id="A0A1I0EDT9"/>
<keyword evidence="6" id="KW-0067">ATP-binding</keyword>
<dbReference type="SUPFAM" id="SSF69572">
    <property type="entry name" value="Activating enzymes of the ubiquitin-like proteins"/>
    <property type="match status" value="1"/>
</dbReference>
<keyword evidence="7 11" id="KW-1133">Transmembrane helix</keyword>
<dbReference type="EMBL" id="FOHV01000025">
    <property type="protein sequence ID" value="SET43134.1"/>
    <property type="molecule type" value="Genomic_DNA"/>
</dbReference>
<protein>
    <recommendedName>
        <fullName evidence="9">tRNA threonylcarbamoyladenosine dehydratase</fullName>
    </recommendedName>
    <alternativeName>
        <fullName evidence="10">t(6)A37 dehydratase</fullName>
    </alternativeName>
</protein>
<dbReference type="GO" id="GO:0005524">
    <property type="term" value="F:ATP binding"/>
    <property type="evidence" value="ECO:0007669"/>
    <property type="project" value="UniProtKB-KW"/>
</dbReference>
<evidence type="ECO:0000256" key="3">
    <source>
        <dbReference type="ARBA" id="ARBA00022598"/>
    </source>
</evidence>
<sequence length="288" mass="31683">MHQNQNIKIDSSTMTGIIKSNHIKTKPDLTEAYLRRFSGIGRLYGFEALNRFNQAHICVIGIGGVGTWIVEALARTGIGFITIIDLDEICLTNTNRQIHATKDTIGLSKVSVMRDRVLSINPECVVTGIDDFICEENMVQLLSLGFDYVIDAIDSVSTKASVLAYCRRNKIKVITIGGAGGQIDPTQIQVADISKVVQDPLISKVRSILKSKHKLSQDKKGKFGIDCVFSTEQLRYPEANGEVCFEKKQLDGSMRMDCSNGFGAVTMVTASFGFVAVSHILKKILSFK</sequence>
<evidence type="ECO:0000256" key="5">
    <source>
        <dbReference type="ARBA" id="ARBA00022741"/>
    </source>
</evidence>
<evidence type="ECO:0000256" key="7">
    <source>
        <dbReference type="ARBA" id="ARBA00022989"/>
    </source>
</evidence>
<feature type="transmembrane region" description="Helical" evidence="11">
    <location>
        <begin position="261"/>
        <end position="281"/>
    </location>
</feature>
<evidence type="ECO:0000256" key="4">
    <source>
        <dbReference type="ARBA" id="ARBA00022692"/>
    </source>
</evidence>
<organism evidence="13 14">
    <name type="scientific">Thorsellia anophelis DSM 18579</name>
    <dbReference type="NCBI Taxonomy" id="1123402"/>
    <lineage>
        <taxon>Bacteria</taxon>
        <taxon>Pseudomonadati</taxon>
        <taxon>Pseudomonadota</taxon>
        <taxon>Gammaproteobacteria</taxon>
        <taxon>Enterobacterales</taxon>
        <taxon>Thorselliaceae</taxon>
        <taxon>Thorsellia</taxon>
    </lineage>
</organism>
<evidence type="ECO:0000256" key="11">
    <source>
        <dbReference type="SAM" id="Phobius"/>
    </source>
</evidence>
<gene>
    <name evidence="13" type="ORF">SAMN02583745_02339</name>
</gene>
<dbReference type="PANTHER" id="PTHR43267">
    <property type="entry name" value="TRNA THREONYLCARBAMOYLADENOSINE DEHYDRATASE"/>
    <property type="match status" value="1"/>
</dbReference>
<dbReference type="GO" id="GO:0061503">
    <property type="term" value="F:tRNA threonylcarbamoyladenosine dehydratase"/>
    <property type="evidence" value="ECO:0007669"/>
    <property type="project" value="TreeGrafter"/>
</dbReference>
<name>A0A1I0EDT9_9GAMM</name>